<evidence type="ECO:0000313" key="6">
    <source>
        <dbReference type="EMBL" id="TVO65654.1"/>
    </source>
</evidence>
<dbReference type="GO" id="GO:0005886">
    <property type="term" value="C:plasma membrane"/>
    <property type="evidence" value="ECO:0007669"/>
    <property type="project" value="UniProtKB-SubCell"/>
</dbReference>
<dbReference type="InterPro" id="IPR027417">
    <property type="entry name" value="P-loop_NTPase"/>
</dbReference>
<sequence length="104" mass="11289">MQSPTVVIADEPIASLDPRGGREVLDLLWEIVRERNLAMLCTLHQLELARDYADRIIGLKDGVVAIDEAASQADEIRLNDLYQRAGDAPAGFEDAALTPEASAS</sequence>
<dbReference type="EMBL" id="VMKP01000002">
    <property type="protein sequence ID" value="TVO65654.1"/>
    <property type="molecule type" value="Genomic_DNA"/>
</dbReference>
<keyword evidence="5" id="KW-0472">Membrane</keyword>
<comment type="caution">
    <text evidence="6">The sequence shown here is derived from an EMBL/GenBank/DDBJ whole genome shotgun (WGS) entry which is preliminary data.</text>
</comment>
<comment type="subcellular location">
    <subcellularLocation>
        <location evidence="1">Cell inner membrane</location>
        <topology evidence="1">Peripheral membrane protein</topology>
    </subcellularLocation>
</comment>
<keyword evidence="7" id="KW-1185">Reference proteome</keyword>
<evidence type="ECO:0000256" key="1">
    <source>
        <dbReference type="ARBA" id="ARBA00004417"/>
    </source>
</evidence>
<keyword evidence="4" id="KW-1278">Translocase</keyword>
<evidence type="ECO:0000256" key="5">
    <source>
        <dbReference type="ARBA" id="ARBA00023136"/>
    </source>
</evidence>
<dbReference type="PANTHER" id="PTHR43166:SF6">
    <property type="entry name" value="PHOSPHONATES IMPORT ATP-BINDING PROTEIN PHNC"/>
    <property type="match status" value="1"/>
</dbReference>
<evidence type="ECO:0000256" key="2">
    <source>
        <dbReference type="ARBA" id="ARBA00022448"/>
    </source>
</evidence>
<keyword evidence="3" id="KW-1003">Cell membrane</keyword>
<evidence type="ECO:0008006" key="8">
    <source>
        <dbReference type="Google" id="ProtNLM"/>
    </source>
</evidence>
<proteinExistence type="predicted"/>
<dbReference type="Gene3D" id="3.40.50.300">
    <property type="entry name" value="P-loop containing nucleotide triphosphate hydrolases"/>
    <property type="match status" value="1"/>
</dbReference>
<dbReference type="InterPro" id="IPR050086">
    <property type="entry name" value="MetN_ABC_transporter-like"/>
</dbReference>
<dbReference type="AlphaFoldDB" id="A0A557RKF7"/>
<organism evidence="6 7">
    <name type="scientific">Spiribacter aquaticus</name>
    <dbReference type="NCBI Taxonomy" id="1935996"/>
    <lineage>
        <taxon>Bacteria</taxon>
        <taxon>Pseudomonadati</taxon>
        <taxon>Pseudomonadota</taxon>
        <taxon>Gammaproteobacteria</taxon>
        <taxon>Chromatiales</taxon>
        <taxon>Ectothiorhodospiraceae</taxon>
        <taxon>Spiribacter</taxon>
    </lineage>
</organism>
<reference evidence="6 7" key="1">
    <citation type="submission" date="2019-07" db="EMBL/GenBank/DDBJ databases">
        <title>Reclasification of Spiribacter aquaticus.</title>
        <authorList>
            <person name="Leon M.J."/>
            <person name="Sanchez-Porro C."/>
            <person name="Ventosa A."/>
        </authorList>
    </citation>
    <scope>NUCLEOTIDE SEQUENCE [LARGE SCALE GENOMIC DNA]</scope>
    <source>
        <strain evidence="6 7">SP30</strain>
    </source>
</reference>
<accession>A0A557RKF7</accession>
<name>A0A557RKF7_9GAMM</name>
<evidence type="ECO:0000256" key="3">
    <source>
        <dbReference type="ARBA" id="ARBA00022475"/>
    </source>
</evidence>
<evidence type="ECO:0000256" key="4">
    <source>
        <dbReference type="ARBA" id="ARBA00022967"/>
    </source>
</evidence>
<gene>
    <name evidence="6" type="ORF">FPL11_06225</name>
</gene>
<dbReference type="Proteomes" id="UP000316688">
    <property type="component" value="Unassembled WGS sequence"/>
</dbReference>
<evidence type="ECO:0000313" key="7">
    <source>
        <dbReference type="Proteomes" id="UP000316688"/>
    </source>
</evidence>
<keyword evidence="2" id="KW-0813">Transport</keyword>
<protein>
    <recommendedName>
        <fullName evidence="8">Phosphonate ABC transporter ATP-binding protein</fullName>
    </recommendedName>
</protein>
<dbReference type="SUPFAM" id="SSF52540">
    <property type="entry name" value="P-loop containing nucleoside triphosphate hydrolases"/>
    <property type="match status" value="1"/>
</dbReference>
<dbReference type="PANTHER" id="PTHR43166">
    <property type="entry name" value="AMINO ACID IMPORT ATP-BINDING PROTEIN"/>
    <property type="match status" value="1"/>
</dbReference>